<dbReference type="NCBIfam" id="NF003591">
    <property type="entry name" value="PRK05254.1-4"/>
    <property type="match status" value="1"/>
</dbReference>
<feature type="active site" description="Proton acceptor" evidence="9">
    <location>
        <position position="64"/>
    </location>
</feature>
<dbReference type="EMBL" id="JAGGLI010000013">
    <property type="protein sequence ID" value="MBP2027573.1"/>
    <property type="molecule type" value="Genomic_DNA"/>
</dbReference>
<comment type="catalytic activity">
    <reaction evidence="1 9">
        <text>Hydrolyzes single-stranded DNA or mismatched double-stranded DNA and polynucleotides, releasing free uracil.</text>
        <dbReference type="EC" id="3.2.2.27"/>
    </reaction>
</comment>
<evidence type="ECO:0000256" key="6">
    <source>
        <dbReference type="ARBA" id="ARBA00022763"/>
    </source>
</evidence>
<dbReference type="InterPro" id="IPR036895">
    <property type="entry name" value="Uracil-DNA_glycosylase-like_sf"/>
</dbReference>
<dbReference type="RefSeq" id="WP_209660638.1">
    <property type="nucleotide sequence ID" value="NZ_JAGGLI010000013.1"/>
</dbReference>
<keyword evidence="6 9" id="KW-0227">DNA damage</keyword>
<dbReference type="SMART" id="SM00986">
    <property type="entry name" value="UDG"/>
    <property type="match status" value="1"/>
</dbReference>
<evidence type="ECO:0000256" key="3">
    <source>
        <dbReference type="ARBA" id="ARBA00008184"/>
    </source>
</evidence>
<evidence type="ECO:0000256" key="9">
    <source>
        <dbReference type="HAMAP-Rule" id="MF_00148"/>
    </source>
</evidence>
<accession>A0ABS4KIF8</accession>
<dbReference type="NCBIfam" id="TIGR00628">
    <property type="entry name" value="ung"/>
    <property type="match status" value="1"/>
</dbReference>
<comment type="caution">
    <text evidence="11">The sequence shown here is derived from an EMBL/GenBank/DDBJ whole genome shotgun (WGS) entry which is preliminary data.</text>
</comment>
<evidence type="ECO:0000256" key="7">
    <source>
        <dbReference type="ARBA" id="ARBA00022801"/>
    </source>
</evidence>
<keyword evidence="12" id="KW-1185">Reference proteome</keyword>
<dbReference type="Gene3D" id="3.40.470.10">
    <property type="entry name" value="Uracil-DNA glycosylase-like domain"/>
    <property type="match status" value="1"/>
</dbReference>
<evidence type="ECO:0000313" key="11">
    <source>
        <dbReference type="EMBL" id="MBP2027573.1"/>
    </source>
</evidence>
<keyword evidence="11" id="KW-0326">Glycosidase</keyword>
<keyword evidence="8 9" id="KW-0234">DNA repair</keyword>
<sequence>MVNIGNEWDDILKNEFKKDYYLNLREILKKEYATYTIYPDMFDIFTAFKETSYSDINVVILGQDPYHGPNQAHGLAFSVQKGVKIPPSLLNIYKEIDNDYNYGIPNNGYLIPWARQGVFLLNTVLTVRKGEANSHKGIGWETFTDRVIEVLGEREKPMVFMLWGNQAREKENLIKNDKHLILKSPHPSPFSAHRGFLGSGQFSKVNNFLKKQEINEINWKIPNI</sequence>
<evidence type="ECO:0000259" key="10">
    <source>
        <dbReference type="SMART" id="SM00986"/>
    </source>
</evidence>
<dbReference type="InterPro" id="IPR002043">
    <property type="entry name" value="UDG_fam1"/>
</dbReference>
<evidence type="ECO:0000256" key="8">
    <source>
        <dbReference type="ARBA" id="ARBA00023204"/>
    </source>
</evidence>
<dbReference type="SUPFAM" id="SSF52141">
    <property type="entry name" value="Uracil-DNA glycosylase-like"/>
    <property type="match status" value="1"/>
</dbReference>
<comment type="subcellular location">
    <subcellularLocation>
        <location evidence="9">Cytoplasm</location>
    </subcellularLocation>
</comment>
<evidence type="ECO:0000313" key="12">
    <source>
        <dbReference type="Proteomes" id="UP001314903"/>
    </source>
</evidence>
<dbReference type="EC" id="3.2.2.27" evidence="4 9"/>
<organism evidence="11 12">
    <name type="scientific">Acetoanaerobium pronyense</name>
    <dbReference type="NCBI Taxonomy" id="1482736"/>
    <lineage>
        <taxon>Bacteria</taxon>
        <taxon>Bacillati</taxon>
        <taxon>Bacillota</taxon>
        <taxon>Clostridia</taxon>
        <taxon>Peptostreptococcales</taxon>
        <taxon>Filifactoraceae</taxon>
        <taxon>Acetoanaerobium</taxon>
    </lineage>
</organism>
<dbReference type="PANTHER" id="PTHR11264:SF0">
    <property type="entry name" value="URACIL-DNA GLYCOSYLASE"/>
    <property type="match status" value="1"/>
</dbReference>
<feature type="domain" description="Uracil-DNA glycosylase-like" evidence="10">
    <location>
        <begin position="49"/>
        <end position="209"/>
    </location>
</feature>
<comment type="similarity">
    <text evidence="3 9">Belongs to the uracil-DNA glycosylase (UDG) superfamily. UNG family.</text>
</comment>
<dbReference type="SMART" id="SM00987">
    <property type="entry name" value="UreE_C"/>
    <property type="match status" value="1"/>
</dbReference>
<dbReference type="Pfam" id="PF03167">
    <property type="entry name" value="UDG"/>
    <property type="match status" value="1"/>
</dbReference>
<name>A0ABS4KIF8_9FIRM</name>
<dbReference type="HAMAP" id="MF_00148">
    <property type="entry name" value="UDG"/>
    <property type="match status" value="1"/>
</dbReference>
<protein>
    <recommendedName>
        <fullName evidence="5 9">Uracil-DNA glycosylase</fullName>
        <shortName evidence="9">UDG</shortName>
        <ecNumber evidence="4 9">3.2.2.27</ecNumber>
    </recommendedName>
</protein>
<comment type="function">
    <text evidence="2 9">Excises uracil residues from the DNA which can arise as a result of misincorporation of dUMP residues by DNA polymerase or due to deamination of cytosine.</text>
</comment>
<dbReference type="InterPro" id="IPR005122">
    <property type="entry name" value="Uracil-DNA_glycosylase-like"/>
</dbReference>
<dbReference type="NCBIfam" id="NF003589">
    <property type="entry name" value="PRK05254.1-2"/>
    <property type="match status" value="1"/>
</dbReference>
<evidence type="ECO:0000256" key="5">
    <source>
        <dbReference type="ARBA" id="ARBA00018429"/>
    </source>
</evidence>
<gene>
    <name evidence="9" type="primary">ung</name>
    <name evidence="11" type="ORF">J2Z35_001370</name>
</gene>
<proteinExistence type="inferred from homology"/>
<evidence type="ECO:0000256" key="1">
    <source>
        <dbReference type="ARBA" id="ARBA00001400"/>
    </source>
</evidence>
<dbReference type="GO" id="GO:0004844">
    <property type="term" value="F:uracil DNA N-glycosylase activity"/>
    <property type="evidence" value="ECO:0007669"/>
    <property type="project" value="UniProtKB-EC"/>
</dbReference>
<keyword evidence="9" id="KW-0963">Cytoplasm</keyword>
<reference evidence="11 12" key="1">
    <citation type="submission" date="2021-03" db="EMBL/GenBank/DDBJ databases">
        <title>Genomic Encyclopedia of Type Strains, Phase IV (KMG-IV): sequencing the most valuable type-strain genomes for metagenomic binning, comparative biology and taxonomic classification.</title>
        <authorList>
            <person name="Goeker M."/>
        </authorList>
    </citation>
    <scope>NUCLEOTIDE SEQUENCE [LARGE SCALE GENOMIC DNA]</scope>
    <source>
        <strain evidence="11 12">DSM 27512</strain>
    </source>
</reference>
<dbReference type="NCBIfam" id="NF003588">
    <property type="entry name" value="PRK05254.1-1"/>
    <property type="match status" value="1"/>
</dbReference>
<dbReference type="CDD" id="cd10027">
    <property type="entry name" value="UDG-F1-like"/>
    <property type="match status" value="1"/>
</dbReference>
<dbReference type="Proteomes" id="UP001314903">
    <property type="component" value="Unassembled WGS sequence"/>
</dbReference>
<evidence type="ECO:0000256" key="2">
    <source>
        <dbReference type="ARBA" id="ARBA00002631"/>
    </source>
</evidence>
<dbReference type="PANTHER" id="PTHR11264">
    <property type="entry name" value="URACIL-DNA GLYCOSYLASE"/>
    <property type="match status" value="1"/>
</dbReference>
<evidence type="ECO:0000256" key="4">
    <source>
        <dbReference type="ARBA" id="ARBA00012030"/>
    </source>
</evidence>
<dbReference type="NCBIfam" id="NF003592">
    <property type="entry name" value="PRK05254.1-5"/>
    <property type="match status" value="1"/>
</dbReference>
<keyword evidence="7 9" id="KW-0378">Hydrolase</keyword>